<dbReference type="GeneTree" id="ENSGT00940000177019"/>
<reference evidence="2" key="1">
    <citation type="submission" date="2025-08" db="UniProtKB">
        <authorList>
            <consortium name="Ensembl"/>
        </authorList>
    </citation>
    <scope>IDENTIFICATION</scope>
</reference>
<dbReference type="Ensembl" id="ENSSLUT00000024482.1">
    <property type="protein sequence ID" value="ENSSLUP00000023709.1"/>
    <property type="gene ID" value="ENSSLUG00000010851.1"/>
</dbReference>
<evidence type="ECO:0000313" key="2">
    <source>
        <dbReference type="Ensembl" id="ENSSLUP00000023709.1"/>
    </source>
</evidence>
<proteinExistence type="predicted"/>
<protein>
    <submittedName>
        <fullName evidence="2">Uncharacterized protein</fullName>
    </submittedName>
</protein>
<keyword evidence="3" id="KW-1185">Reference proteome</keyword>
<evidence type="ECO:0000313" key="3">
    <source>
        <dbReference type="Proteomes" id="UP000694568"/>
    </source>
</evidence>
<evidence type="ECO:0000256" key="1">
    <source>
        <dbReference type="SAM" id="MobiDB-lite"/>
    </source>
</evidence>
<reference evidence="2" key="2">
    <citation type="submission" date="2025-09" db="UniProtKB">
        <authorList>
            <consortium name="Ensembl"/>
        </authorList>
    </citation>
    <scope>IDENTIFICATION</scope>
</reference>
<sequence>MKAQTDGAALVIQQTTKPVRWLGRSNGNTGERRRSTTRRCRWSLSANLPFERLRRADWPYRFHRRKRAGLAVLVLGVFQKRSIFHLPRRASSGYFSSEGDSLPSSPLSLRPVTADRATQTPSPTGQVMNHALQRMAGATRQRNAAGDMQAEAIGRELRRIGDDFNRLFLLRHRGGKAAPFSSARPSVNSQQWERHKNKT</sequence>
<accession>A0A8D0D024</accession>
<feature type="region of interest" description="Disordered" evidence="1">
    <location>
        <begin position="175"/>
        <end position="199"/>
    </location>
</feature>
<dbReference type="AlphaFoldDB" id="A0A8D0D024"/>
<name>A0A8D0D024_SANLU</name>
<organism evidence="2 3">
    <name type="scientific">Sander lucioperca</name>
    <name type="common">Pike-perch</name>
    <name type="synonym">Perca lucioperca</name>
    <dbReference type="NCBI Taxonomy" id="283035"/>
    <lineage>
        <taxon>Eukaryota</taxon>
        <taxon>Metazoa</taxon>
        <taxon>Chordata</taxon>
        <taxon>Craniata</taxon>
        <taxon>Vertebrata</taxon>
        <taxon>Euteleostomi</taxon>
        <taxon>Actinopterygii</taxon>
        <taxon>Neopterygii</taxon>
        <taxon>Teleostei</taxon>
        <taxon>Neoteleostei</taxon>
        <taxon>Acanthomorphata</taxon>
        <taxon>Eupercaria</taxon>
        <taxon>Perciformes</taxon>
        <taxon>Percoidei</taxon>
        <taxon>Percidae</taxon>
        <taxon>Luciopercinae</taxon>
        <taxon>Sander</taxon>
    </lineage>
</organism>
<dbReference type="Proteomes" id="UP000694568">
    <property type="component" value="Unplaced"/>
</dbReference>